<comment type="caution">
    <text evidence="2">The sequence shown here is derived from an EMBL/GenBank/DDBJ whole genome shotgun (WGS) entry which is preliminary data.</text>
</comment>
<dbReference type="Gene3D" id="2.60.40.10">
    <property type="entry name" value="Immunoglobulins"/>
    <property type="match status" value="1"/>
</dbReference>
<dbReference type="Proteomes" id="UP001176940">
    <property type="component" value="Unassembled WGS sequence"/>
</dbReference>
<organism evidence="2 3">
    <name type="scientific">Ranitomeya imitator</name>
    <name type="common">mimic poison frog</name>
    <dbReference type="NCBI Taxonomy" id="111125"/>
    <lineage>
        <taxon>Eukaryota</taxon>
        <taxon>Metazoa</taxon>
        <taxon>Chordata</taxon>
        <taxon>Craniata</taxon>
        <taxon>Vertebrata</taxon>
        <taxon>Euteleostomi</taxon>
        <taxon>Amphibia</taxon>
        <taxon>Batrachia</taxon>
        <taxon>Anura</taxon>
        <taxon>Neobatrachia</taxon>
        <taxon>Hyloidea</taxon>
        <taxon>Dendrobatidae</taxon>
        <taxon>Dendrobatinae</taxon>
        <taxon>Ranitomeya</taxon>
    </lineage>
</organism>
<dbReference type="InterPro" id="IPR036179">
    <property type="entry name" value="Ig-like_dom_sf"/>
</dbReference>
<evidence type="ECO:0000259" key="1">
    <source>
        <dbReference type="Pfam" id="PF07686"/>
    </source>
</evidence>
<dbReference type="EMBL" id="CAUEEQ010078544">
    <property type="protein sequence ID" value="CAJ0967728.1"/>
    <property type="molecule type" value="Genomic_DNA"/>
</dbReference>
<keyword evidence="3" id="KW-1185">Reference proteome</keyword>
<dbReference type="InterPro" id="IPR013783">
    <property type="entry name" value="Ig-like_fold"/>
</dbReference>
<sequence length="64" mass="7103">MTQTPDYISVSPGDTVTISCTASTGISNALAWYQQKSGERPKLLIYSATSNRPIYRSPRPVHWC</sequence>
<accession>A0ABN9MM76</accession>
<proteinExistence type="predicted"/>
<feature type="domain" description="Immunoglobulin V-set" evidence="1">
    <location>
        <begin position="3"/>
        <end position="62"/>
    </location>
</feature>
<dbReference type="Pfam" id="PF07686">
    <property type="entry name" value="V-set"/>
    <property type="match status" value="1"/>
</dbReference>
<dbReference type="PANTHER" id="PTHR23267">
    <property type="entry name" value="IMMUNOGLOBULIN LIGHT CHAIN"/>
    <property type="match status" value="1"/>
</dbReference>
<protein>
    <recommendedName>
        <fullName evidence="1">Immunoglobulin V-set domain-containing protein</fullName>
    </recommendedName>
</protein>
<evidence type="ECO:0000313" key="2">
    <source>
        <dbReference type="EMBL" id="CAJ0967728.1"/>
    </source>
</evidence>
<evidence type="ECO:0000313" key="3">
    <source>
        <dbReference type="Proteomes" id="UP001176940"/>
    </source>
</evidence>
<dbReference type="InterPro" id="IPR013106">
    <property type="entry name" value="Ig_V-set"/>
</dbReference>
<name>A0ABN9MM76_9NEOB</name>
<dbReference type="InterPro" id="IPR050150">
    <property type="entry name" value="IgV_Light_Chain"/>
</dbReference>
<reference evidence="2" key="1">
    <citation type="submission" date="2023-07" db="EMBL/GenBank/DDBJ databases">
        <authorList>
            <person name="Stuckert A."/>
        </authorList>
    </citation>
    <scope>NUCLEOTIDE SEQUENCE</scope>
</reference>
<gene>
    <name evidence="2" type="ORF">RIMI_LOCUS22438931</name>
</gene>
<dbReference type="SUPFAM" id="SSF48726">
    <property type="entry name" value="Immunoglobulin"/>
    <property type="match status" value="1"/>
</dbReference>